<keyword evidence="10 13" id="KW-0170">Cobalt</keyword>
<evidence type="ECO:0000256" key="8">
    <source>
        <dbReference type="ARBA" id="ARBA00023116"/>
    </source>
</evidence>
<comment type="function">
    <text evidence="13">Catalyzes the reduction of ribonucleotides to deoxyribonucleotides. May function to provide a pool of deoxyribonucleotide precursors for DNA repair during oxygen limitation and/or for immediate growth after restoration of oxygen.</text>
</comment>
<protein>
    <recommendedName>
        <fullName evidence="13">Vitamin B12-dependent ribonucleotide reductase</fullName>
        <ecNumber evidence="13">1.17.4.1</ecNumber>
    </recommendedName>
</protein>
<evidence type="ECO:0000313" key="16">
    <source>
        <dbReference type="Proteomes" id="UP000177053"/>
    </source>
</evidence>
<evidence type="ECO:0000313" key="15">
    <source>
        <dbReference type="EMBL" id="OGM11779.1"/>
    </source>
</evidence>
<comment type="cofactor">
    <cofactor evidence="1 13">
        <name>adenosylcob(III)alamin</name>
        <dbReference type="ChEBI" id="CHEBI:18408"/>
    </cofactor>
</comment>
<dbReference type="UniPathway" id="UPA00326"/>
<dbReference type="PRINTS" id="PR01183">
    <property type="entry name" value="RIBORDTASEM1"/>
</dbReference>
<comment type="similarity">
    <text evidence="2 13">Belongs to the ribonucleoside diphosphate reductase class-2 family.</text>
</comment>
<feature type="domain" description="ATP-cone" evidence="14">
    <location>
        <begin position="13"/>
        <end position="106"/>
    </location>
</feature>
<evidence type="ECO:0000256" key="11">
    <source>
        <dbReference type="ARBA" id="ARBA00047754"/>
    </source>
</evidence>
<evidence type="ECO:0000256" key="4">
    <source>
        <dbReference type="ARBA" id="ARBA00022634"/>
    </source>
</evidence>
<proteinExistence type="inferred from homology"/>
<dbReference type="NCBIfam" id="TIGR02504">
    <property type="entry name" value="NrdJ_Z"/>
    <property type="match status" value="1"/>
</dbReference>
<dbReference type="Gene3D" id="3.20.70.20">
    <property type="match status" value="1"/>
</dbReference>
<evidence type="ECO:0000256" key="3">
    <source>
        <dbReference type="ARBA" id="ARBA00022628"/>
    </source>
</evidence>
<dbReference type="PANTHER" id="PTHR43371:SF1">
    <property type="entry name" value="RIBONUCLEOSIDE-DIPHOSPHATE REDUCTASE"/>
    <property type="match status" value="1"/>
</dbReference>
<dbReference type="Pfam" id="PF02867">
    <property type="entry name" value="Ribonuc_red_lgC"/>
    <property type="match status" value="1"/>
</dbReference>
<dbReference type="GO" id="GO:0071897">
    <property type="term" value="P:DNA biosynthetic process"/>
    <property type="evidence" value="ECO:0007669"/>
    <property type="project" value="UniProtKB-KW"/>
</dbReference>
<dbReference type="InterPro" id="IPR013509">
    <property type="entry name" value="RNR_lsu_N"/>
</dbReference>
<reference evidence="15 16" key="1">
    <citation type="journal article" date="2016" name="Nat. Commun.">
        <title>Thousands of microbial genomes shed light on interconnected biogeochemical processes in an aquifer system.</title>
        <authorList>
            <person name="Anantharaman K."/>
            <person name="Brown C.T."/>
            <person name="Hug L.A."/>
            <person name="Sharon I."/>
            <person name="Castelle C.J."/>
            <person name="Probst A.J."/>
            <person name="Thomas B.C."/>
            <person name="Singh A."/>
            <person name="Wilkins M.J."/>
            <person name="Karaoz U."/>
            <person name="Brodie E.L."/>
            <person name="Williams K.H."/>
            <person name="Hubbard S.S."/>
            <person name="Banfield J.F."/>
        </authorList>
    </citation>
    <scope>NUCLEOTIDE SEQUENCE [LARGE SCALE GENOMIC DNA]</scope>
</reference>
<dbReference type="Pfam" id="PF03477">
    <property type="entry name" value="ATP-cone"/>
    <property type="match status" value="1"/>
</dbReference>
<name>A0A1F7XAH1_9BACT</name>
<keyword evidence="3 13" id="KW-0846">Cobalamin</keyword>
<evidence type="ECO:0000256" key="1">
    <source>
        <dbReference type="ARBA" id="ARBA00001922"/>
    </source>
</evidence>
<dbReference type="CDD" id="cd02888">
    <property type="entry name" value="RNR_II_dimer"/>
    <property type="match status" value="1"/>
</dbReference>
<evidence type="ECO:0000256" key="2">
    <source>
        <dbReference type="ARBA" id="ARBA00007405"/>
    </source>
</evidence>
<dbReference type="Pfam" id="PF00317">
    <property type="entry name" value="Ribonuc_red_lgN"/>
    <property type="match status" value="1"/>
</dbReference>
<evidence type="ECO:0000256" key="10">
    <source>
        <dbReference type="ARBA" id="ARBA00023285"/>
    </source>
</evidence>
<dbReference type="GO" id="GO:0005524">
    <property type="term" value="F:ATP binding"/>
    <property type="evidence" value="ECO:0007669"/>
    <property type="project" value="UniProtKB-UniRule"/>
</dbReference>
<dbReference type="SUPFAM" id="SSF48168">
    <property type="entry name" value="R1 subunit of ribonucleotide reductase, N-terminal domain"/>
    <property type="match status" value="1"/>
</dbReference>
<keyword evidence="8" id="KW-0215">Deoxyribonucleotide synthesis</keyword>
<dbReference type="AlphaFoldDB" id="A0A1F7XAH1"/>
<evidence type="ECO:0000256" key="9">
    <source>
        <dbReference type="ARBA" id="ARBA00023157"/>
    </source>
</evidence>
<keyword evidence="7 13" id="KW-0560">Oxidoreductase</keyword>
<keyword evidence="9" id="KW-1015">Disulfide bond</keyword>
<dbReference type="EC" id="1.17.4.1" evidence="13"/>
<evidence type="ECO:0000256" key="7">
    <source>
        <dbReference type="ARBA" id="ARBA00023002"/>
    </source>
</evidence>
<evidence type="ECO:0000256" key="12">
    <source>
        <dbReference type="PROSITE-ProRule" id="PRU00492"/>
    </source>
</evidence>
<organism evidence="15 16">
    <name type="scientific">Candidatus Woesebacteria bacterium RBG_16_34_12</name>
    <dbReference type="NCBI Taxonomy" id="1802480"/>
    <lineage>
        <taxon>Bacteria</taxon>
        <taxon>Candidatus Woeseibacteriota</taxon>
    </lineage>
</organism>
<evidence type="ECO:0000256" key="13">
    <source>
        <dbReference type="RuleBase" id="RU364064"/>
    </source>
</evidence>
<dbReference type="InterPro" id="IPR000788">
    <property type="entry name" value="RNR_lg_C"/>
</dbReference>
<evidence type="ECO:0000259" key="14">
    <source>
        <dbReference type="PROSITE" id="PS51161"/>
    </source>
</evidence>
<dbReference type="PROSITE" id="PS51161">
    <property type="entry name" value="ATP_CONE"/>
    <property type="match status" value="1"/>
</dbReference>
<evidence type="ECO:0000256" key="6">
    <source>
        <dbReference type="ARBA" id="ARBA00022840"/>
    </source>
</evidence>
<dbReference type="InterPro" id="IPR050862">
    <property type="entry name" value="RdRp_reductase_class-2"/>
</dbReference>
<dbReference type="Proteomes" id="UP000177053">
    <property type="component" value="Unassembled WGS sequence"/>
</dbReference>
<keyword evidence="4 13" id="KW-0237">DNA synthesis</keyword>
<dbReference type="InterPro" id="IPR013344">
    <property type="entry name" value="RNR_NrdJ/NrdZ"/>
</dbReference>
<comment type="catalytic activity">
    <reaction evidence="11 13">
        <text>a 2'-deoxyribonucleoside 5'-diphosphate + [thioredoxin]-disulfide + H2O = a ribonucleoside 5'-diphosphate + [thioredoxin]-dithiol</text>
        <dbReference type="Rhea" id="RHEA:23252"/>
        <dbReference type="Rhea" id="RHEA-COMP:10698"/>
        <dbReference type="Rhea" id="RHEA-COMP:10700"/>
        <dbReference type="ChEBI" id="CHEBI:15377"/>
        <dbReference type="ChEBI" id="CHEBI:29950"/>
        <dbReference type="ChEBI" id="CHEBI:50058"/>
        <dbReference type="ChEBI" id="CHEBI:57930"/>
        <dbReference type="ChEBI" id="CHEBI:73316"/>
        <dbReference type="EC" id="1.17.4.1"/>
    </reaction>
</comment>
<dbReference type="PANTHER" id="PTHR43371">
    <property type="entry name" value="VITAMIN B12-DEPENDENT RIBONUCLEOTIDE REDUCTASE"/>
    <property type="match status" value="1"/>
</dbReference>
<dbReference type="GO" id="GO:0009263">
    <property type="term" value="P:deoxyribonucleotide biosynthetic process"/>
    <property type="evidence" value="ECO:0007669"/>
    <property type="project" value="UniProtKB-KW"/>
</dbReference>
<dbReference type="SUPFAM" id="SSF51998">
    <property type="entry name" value="PFL-like glycyl radical enzymes"/>
    <property type="match status" value="1"/>
</dbReference>
<dbReference type="GO" id="GO:0031419">
    <property type="term" value="F:cobalamin binding"/>
    <property type="evidence" value="ECO:0007669"/>
    <property type="project" value="UniProtKB-KW"/>
</dbReference>
<dbReference type="InterPro" id="IPR005144">
    <property type="entry name" value="ATP-cone_dom"/>
</dbReference>
<accession>A0A1F7XAH1</accession>
<dbReference type="InterPro" id="IPR008926">
    <property type="entry name" value="RNR_R1-su_N"/>
</dbReference>
<dbReference type="GO" id="GO:0004748">
    <property type="term" value="F:ribonucleoside-diphosphate reductase activity, thioredoxin disulfide as acceptor"/>
    <property type="evidence" value="ECO:0007669"/>
    <property type="project" value="UniProtKB-EC"/>
</dbReference>
<dbReference type="EMBL" id="MGFS01000011">
    <property type="protein sequence ID" value="OGM11779.1"/>
    <property type="molecule type" value="Genomic_DNA"/>
</dbReference>
<evidence type="ECO:0000256" key="5">
    <source>
        <dbReference type="ARBA" id="ARBA00022741"/>
    </source>
</evidence>
<keyword evidence="6 12" id="KW-0067">ATP-binding</keyword>
<sequence>MLRYMNLLDSSKRQVLKLDGRLEEFLPEKIAQSIWKAAQKVGGKDKKLSIILGERVLVVIKTKYKDGLTIKTSEIGEIVEKVLIEKGHAKTAQEFIRYRENKKHFIQDKKSLGVKDDIGFSYNSLYILKRRYLKRNEKGEIIETPKGMLKRVAKFLADVEEGKVKKKKWYKKFYEIMENLEFTPGTRVLANSGKKTPQLGNCFVWPIEDDINSIFEILHQSTLIKKHGGGCGYNFSKIRPEDDPVAGIPDLAAGPVKLIEMFDLMTSLFRQEGKYESGNMAVLNANHPDIFKFISAKQIDGYLAKTNLSVGITDNFMKAAINDKDWKLINPRTGEVVNTVKAKSILELMASMAWQTGDPGILNLSAINKGTPFANPLLKKRGMIFSTNVCGEIPQYPYESCNLGYINFTKFIKSEGKPIHRSSGVGGFDFKRFVEVMGVATRLMDNVIDASWFPVPEVTKAVKDHRRIGIGCVGWAETLALLEIPYDSQKAFDLAEVITKTMYKAAFETSCSLAKEKGPFPLVKDSIWVDKKSPKGRSASGGKKPRNVALLTFPPSSGNAVISDTSFGIEPFFALAYEQNILDGMRLKTVIPTFIKKLKERGIYSDGLIQKVIENNGSCQGIKEIPQDLQKNFKVAHDIKWQDHLKMQAAFQKWTDNAITKTINMPSSVTPKDVEDAYIMAWKLGCKGLTIYRDKAKANQVFEFGIGKSTSKRICPNCDKDLVKEGKCYKCKSCGYSTCEI</sequence>
<gene>
    <name evidence="15" type="ORF">A2Z22_04385</name>
</gene>
<keyword evidence="5 12" id="KW-0547">Nucleotide-binding</keyword>
<comment type="caution">
    <text evidence="15">The sequence shown here is derived from an EMBL/GenBank/DDBJ whole genome shotgun (WGS) entry which is preliminary data.</text>
</comment>